<proteinExistence type="predicted"/>
<feature type="transmembrane region" description="Helical" evidence="1">
    <location>
        <begin position="100"/>
        <end position="118"/>
    </location>
</feature>
<dbReference type="AlphaFoldDB" id="A0A109K4N9"/>
<dbReference type="EMBL" id="LNCU01000015">
    <property type="protein sequence ID" value="KWV60533.1"/>
    <property type="molecule type" value="Genomic_DNA"/>
</dbReference>
<evidence type="ECO:0000313" key="3">
    <source>
        <dbReference type="Proteomes" id="UP000057737"/>
    </source>
</evidence>
<evidence type="ECO:0000313" key="2">
    <source>
        <dbReference type="EMBL" id="KWV60533.1"/>
    </source>
</evidence>
<organism evidence="2 3">
    <name type="scientific">Bradyrhizobium macuxiense</name>
    <dbReference type="NCBI Taxonomy" id="1755647"/>
    <lineage>
        <taxon>Bacteria</taxon>
        <taxon>Pseudomonadati</taxon>
        <taxon>Pseudomonadota</taxon>
        <taxon>Alphaproteobacteria</taxon>
        <taxon>Hyphomicrobiales</taxon>
        <taxon>Nitrobacteraceae</taxon>
        <taxon>Bradyrhizobium</taxon>
    </lineage>
</organism>
<evidence type="ECO:0000256" key="1">
    <source>
        <dbReference type="SAM" id="Phobius"/>
    </source>
</evidence>
<name>A0A109K4N9_9BRAD</name>
<gene>
    <name evidence="2" type="ORF">AS156_28550</name>
</gene>
<keyword evidence="1" id="KW-0812">Transmembrane</keyword>
<comment type="caution">
    <text evidence="2">The sequence shown here is derived from an EMBL/GenBank/DDBJ whole genome shotgun (WGS) entry which is preliminary data.</text>
</comment>
<protein>
    <submittedName>
        <fullName evidence="2">Uncharacterized protein</fullName>
    </submittedName>
</protein>
<reference evidence="2 3" key="1">
    <citation type="submission" date="2015-11" db="EMBL/GenBank/DDBJ databases">
        <title>Draft Genome Sequence of the Strain BR 10303 (Bradyrhizobium sp.) isolated from nodules of Centrolobium paraense.</title>
        <authorList>
            <person name="Zelli J.E."/>
            <person name="Simoes-Araujo J.L."/>
            <person name="Barauna A.C."/>
            <person name="Silva K."/>
        </authorList>
    </citation>
    <scope>NUCLEOTIDE SEQUENCE [LARGE SCALE GENOMIC DNA]</scope>
    <source>
        <strain evidence="2 3">BR 10303</strain>
    </source>
</reference>
<keyword evidence="3" id="KW-1185">Reference proteome</keyword>
<keyword evidence="1" id="KW-1133">Transmembrane helix</keyword>
<accession>A0A109K4N9</accession>
<keyword evidence="1" id="KW-0472">Membrane</keyword>
<dbReference type="Proteomes" id="UP000057737">
    <property type="component" value="Unassembled WGS sequence"/>
</dbReference>
<sequence>MTVERHISLIFAARMQINANEARRIVNAETLKIAHILALRSLAKIFETILVEATDTANVIDLIGRPATINVEPHKMMCAIFSVIDRDNAIALVIHRPNHIASAIFIFIATALPVYSIAKQSRSRAIRQHLPQPLCSQLSHLLSLIKQ</sequence>